<accession>A0A396HDY3</accession>
<name>A0A396HDY3_MEDTR</name>
<sequence length="53" mass="6175">MKYIKAKDSARASLCMHNHLLQCSTNTRGPLCLSLFLTPPTFSFFFYYFVVKH</sequence>
<evidence type="ECO:0008006" key="4">
    <source>
        <dbReference type="Google" id="ProtNLM"/>
    </source>
</evidence>
<keyword evidence="1" id="KW-1133">Transmembrane helix</keyword>
<protein>
    <recommendedName>
        <fullName evidence="4">Transmembrane protein</fullName>
    </recommendedName>
</protein>
<comment type="caution">
    <text evidence="2">The sequence shown here is derived from an EMBL/GenBank/DDBJ whole genome shotgun (WGS) entry which is preliminary data.</text>
</comment>
<dbReference type="Proteomes" id="UP000265566">
    <property type="component" value="Chromosome 6"/>
</dbReference>
<dbReference type="EMBL" id="PSQE01000006">
    <property type="protein sequence ID" value="RHN50024.1"/>
    <property type="molecule type" value="Genomic_DNA"/>
</dbReference>
<evidence type="ECO:0000313" key="2">
    <source>
        <dbReference type="EMBL" id="RHN50024.1"/>
    </source>
</evidence>
<evidence type="ECO:0000256" key="1">
    <source>
        <dbReference type="SAM" id="Phobius"/>
    </source>
</evidence>
<organism evidence="2 3">
    <name type="scientific">Medicago truncatula</name>
    <name type="common">Barrel medic</name>
    <name type="synonym">Medicago tribuloides</name>
    <dbReference type="NCBI Taxonomy" id="3880"/>
    <lineage>
        <taxon>Eukaryota</taxon>
        <taxon>Viridiplantae</taxon>
        <taxon>Streptophyta</taxon>
        <taxon>Embryophyta</taxon>
        <taxon>Tracheophyta</taxon>
        <taxon>Spermatophyta</taxon>
        <taxon>Magnoliopsida</taxon>
        <taxon>eudicotyledons</taxon>
        <taxon>Gunneridae</taxon>
        <taxon>Pentapetalae</taxon>
        <taxon>rosids</taxon>
        <taxon>fabids</taxon>
        <taxon>Fabales</taxon>
        <taxon>Fabaceae</taxon>
        <taxon>Papilionoideae</taxon>
        <taxon>50 kb inversion clade</taxon>
        <taxon>NPAAA clade</taxon>
        <taxon>Hologalegina</taxon>
        <taxon>IRL clade</taxon>
        <taxon>Trifolieae</taxon>
        <taxon>Medicago</taxon>
    </lineage>
</organism>
<proteinExistence type="predicted"/>
<evidence type="ECO:0000313" key="3">
    <source>
        <dbReference type="Proteomes" id="UP000265566"/>
    </source>
</evidence>
<dbReference type="Gramene" id="rna34272">
    <property type="protein sequence ID" value="RHN50024.1"/>
    <property type="gene ID" value="gene34272"/>
</dbReference>
<dbReference type="AlphaFoldDB" id="A0A396HDY3"/>
<feature type="transmembrane region" description="Helical" evidence="1">
    <location>
        <begin position="31"/>
        <end position="50"/>
    </location>
</feature>
<reference evidence="3" key="1">
    <citation type="journal article" date="2018" name="Nat. Plants">
        <title>Whole-genome landscape of Medicago truncatula symbiotic genes.</title>
        <authorList>
            <person name="Pecrix Y."/>
            <person name="Staton S.E."/>
            <person name="Sallet E."/>
            <person name="Lelandais-Briere C."/>
            <person name="Moreau S."/>
            <person name="Carrere S."/>
            <person name="Blein T."/>
            <person name="Jardinaud M.F."/>
            <person name="Latrasse D."/>
            <person name="Zouine M."/>
            <person name="Zahm M."/>
            <person name="Kreplak J."/>
            <person name="Mayjonade B."/>
            <person name="Satge C."/>
            <person name="Perez M."/>
            <person name="Cauet S."/>
            <person name="Marande W."/>
            <person name="Chantry-Darmon C."/>
            <person name="Lopez-Roques C."/>
            <person name="Bouchez O."/>
            <person name="Berard A."/>
            <person name="Debelle F."/>
            <person name="Munos S."/>
            <person name="Bendahmane A."/>
            <person name="Berges H."/>
            <person name="Niebel A."/>
            <person name="Buitink J."/>
            <person name="Frugier F."/>
            <person name="Benhamed M."/>
            <person name="Crespi M."/>
            <person name="Gouzy J."/>
            <person name="Gamas P."/>
        </authorList>
    </citation>
    <scope>NUCLEOTIDE SEQUENCE [LARGE SCALE GENOMIC DNA]</scope>
    <source>
        <strain evidence="3">cv. Jemalong A17</strain>
    </source>
</reference>
<gene>
    <name evidence="2" type="ORF">MtrunA17_Chr6g0452951</name>
</gene>
<keyword evidence="1" id="KW-0812">Transmembrane</keyword>
<keyword evidence="1" id="KW-0472">Membrane</keyword>